<keyword evidence="2" id="KW-0694">RNA-binding</keyword>
<dbReference type="GO" id="GO:0003723">
    <property type="term" value="F:RNA binding"/>
    <property type="evidence" value="ECO:0007669"/>
    <property type="project" value="UniProtKB-KW"/>
</dbReference>
<keyword evidence="1" id="KW-0815">Transposition</keyword>
<evidence type="ECO:0000259" key="5">
    <source>
        <dbReference type="PROSITE" id="PS50994"/>
    </source>
</evidence>
<dbReference type="PANTHER" id="PTHR42648:SF18">
    <property type="entry name" value="RETROTRANSPOSON, UNCLASSIFIED-LIKE PROTEIN"/>
    <property type="match status" value="1"/>
</dbReference>
<dbReference type="AlphaFoldDB" id="A0A9Q3IR25"/>
<dbReference type="GO" id="GO:0003887">
    <property type="term" value="F:DNA-directed DNA polymerase activity"/>
    <property type="evidence" value="ECO:0007669"/>
    <property type="project" value="UniProtKB-EC"/>
</dbReference>
<dbReference type="GO" id="GO:0003964">
    <property type="term" value="F:RNA-directed DNA polymerase activity"/>
    <property type="evidence" value="ECO:0007669"/>
    <property type="project" value="UniProtKB-EC"/>
</dbReference>
<evidence type="ECO:0000313" key="6">
    <source>
        <dbReference type="EMBL" id="MBW0548335.1"/>
    </source>
</evidence>
<comment type="catalytic activity">
    <reaction evidence="4">
        <text>DNA(n) + a 2'-deoxyribonucleoside 5'-triphosphate = DNA(n+1) + diphosphate</text>
        <dbReference type="Rhea" id="RHEA:22508"/>
        <dbReference type="Rhea" id="RHEA-COMP:17339"/>
        <dbReference type="Rhea" id="RHEA-COMP:17340"/>
        <dbReference type="ChEBI" id="CHEBI:33019"/>
        <dbReference type="ChEBI" id="CHEBI:61560"/>
        <dbReference type="ChEBI" id="CHEBI:173112"/>
        <dbReference type="EC" id="2.7.7.7"/>
    </reaction>
</comment>
<proteinExistence type="predicted"/>
<keyword evidence="7" id="KW-1185">Reference proteome</keyword>
<reference evidence="6" key="1">
    <citation type="submission" date="2021-03" db="EMBL/GenBank/DDBJ databases">
        <title>Draft genome sequence of rust myrtle Austropuccinia psidii MF-1, a brazilian biotype.</title>
        <authorList>
            <person name="Quecine M.C."/>
            <person name="Pachon D.M.R."/>
            <person name="Bonatelli M.L."/>
            <person name="Correr F.H."/>
            <person name="Franceschini L.M."/>
            <person name="Leite T.F."/>
            <person name="Margarido G.R.A."/>
            <person name="Almeida C.A."/>
            <person name="Ferrarezi J.A."/>
            <person name="Labate C.A."/>
        </authorList>
    </citation>
    <scope>NUCLEOTIDE SEQUENCE</scope>
    <source>
        <strain evidence="6">MF-1</strain>
    </source>
</reference>
<dbReference type="Gene3D" id="3.30.420.10">
    <property type="entry name" value="Ribonuclease H-like superfamily/Ribonuclease H"/>
    <property type="match status" value="1"/>
</dbReference>
<dbReference type="GO" id="GO:0032196">
    <property type="term" value="P:transposition"/>
    <property type="evidence" value="ECO:0007669"/>
    <property type="project" value="UniProtKB-KW"/>
</dbReference>
<evidence type="ECO:0000256" key="2">
    <source>
        <dbReference type="ARBA" id="ARBA00022884"/>
    </source>
</evidence>
<evidence type="ECO:0000313" key="7">
    <source>
        <dbReference type="Proteomes" id="UP000765509"/>
    </source>
</evidence>
<feature type="domain" description="Integrase catalytic" evidence="5">
    <location>
        <begin position="18"/>
        <end position="195"/>
    </location>
</feature>
<sequence length="219" mass="24575">MGLPEVASDCPTCDINKMHMVPFSNQFEHVSHLLDCVHIDLVGPITASSVSGFCYFLTIVDQATSFKIVQLLKHKSDAFNQFVIVIKEMETLHYPLLTKLISDCGGEFLNKNFKKLSVIHVFIHVFSPANTPQHNGFAERANQTILEKARCILSNSNLPNTYWAEAINISTTLCNLVPTPSRKNLSPYSLWRKASPRIKKLCVFGCRAVCGNIYPKGFR</sequence>
<dbReference type="InterPro" id="IPR036397">
    <property type="entry name" value="RNaseH_sf"/>
</dbReference>
<dbReference type="Proteomes" id="UP000765509">
    <property type="component" value="Unassembled WGS sequence"/>
</dbReference>
<dbReference type="EMBL" id="AVOT02053546">
    <property type="protein sequence ID" value="MBW0548335.1"/>
    <property type="molecule type" value="Genomic_DNA"/>
</dbReference>
<accession>A0A9Q3IR25</accession>
<evidence type="ECO:0000256" key="1">
    <source>
        <dbReference type="ARBA" id="ARBA00022578"/>
    </source>
</evidence>
<protein>
    <recommendedName>
        <fullName evidence="5">Integrase catalytic domain-containing protein</fullName>
    </recommendedName>
</protein>
<dbReference type="OrthoDB" id="3251181at2759"/>
<comment type="caution">
    <text evidence="6">The sequence shown here is derived from an EMBL/GenBank/DDBJ whole genome shotgun (WGS) entry which is preliminary data.</text>
</comment>
<dbReference type="PANTHER" id="PTHR42648">
    <property type="entry name" value="TRANSPOSASE, PUTATIVE-RELATED"/>
    <property type="match status" value="1"/>
</dbReference>
<comment type="catalytic activity">
    <reaction evidence="3">
        <text>DNA(n) + a 2'-deoxyribonucleoside 5'-triphosphate = DNA(n+1) + diphosphate</text>
        <dbReference type="Rhea" id="RHEA:22508"/>
        <dbReference type="Rhea" id="RHEA-COMP:17339"/>
        <dbReference type="Rhea" id="RHEA-COMP:17340"/>
        <dbReference type="ChEBI" id="CHEBI:33019"/>
        <dbReference type="ChEBI" id="CHEBI:61560"/>
        <dbReference type="ChEBI" id="CHEBI:173112"/>
        <dbReference type="EC" id="2.7.7.49"/>
    </reaction>
</comment>
<dbReference type="InterPro" id="IPR039537">
    <property type="entry name" value="Retrotran_Ty1/copia-like"/>
</dbReference>
<dbReference type="GO" id="GO:0015074">
    <property type="term" value="P:DNA integration"/>
    <property type="evidence" value="ECO:0007669"/>
    <property type="project" value="InterPro"/>
</dbReference>
<dbReference type="InterPro" id="IPR012337">
    <property type="entry name" value="RNaseH-like_sf"/>
</dbReference>
<organism evidence="6 7">
    <name type="scientific">Austropuccinia psidii MF-1</name>
    <dbReference type="NCBI Taxonomy" id="1389203"/>
    <lineage>
        <taxon>Eukaryota</taxon>
        <taxon>Fungi</taxon>
        <taxon>Dikarya</taxon>
        <taxon>Basidiomycota</taxon>
        <taxon>Pucciniomycotina</taxon>
        <taxon>Pucciniomycetes</taxon>
        <taxon>Pucciniales</taxon>
        <taxon>Sphaerophragmiaceae</taxon>
        <taxon>Austropuccinia</taxon>
    </lineage>
</organism>
<dbReference type="GO" id="GO:0005634">
    <property type="term" value="C:nucleus"/>
    <property type="evidence" value="ECO:0007669"/>
    <property type="project" value="UniProtKB-ARBA"/>
</dbReference>
<dbReference type="InterPro" id="IPR001584">
    <property type="entry name" value="Integrase_cat-core"/>
</dbReference>
<name>A0A9Q3IR25_9BASI</name>
<evidence type="ECO:0000256" key="3">
    <source>
        <dbReference type="ARBA" id="ARBA00048173"/>
    </source>
</evidence>
<evidence type="ECO:0000256" key="4">
    <source>
        <dbReference type="ARBA" id="ARBA00049244"/>
    </source>
</evidence>
<dbReference type="PROSITE" id="PS50994">
    <property type="entry name" value="INTEGRASE"/>
    <property type="match status" value="1"/>
</dbReference>
<dbReference type="SUPFAM" id="SSF53098">
    <property type="entry name" value="Ribonuclease H-like"/>
    <property type="match status" value="1"/>
</dbReference>
<gene>
    <name evidence="6" type="ORF">O181_088050</name>
</gene>